<accession>A0A4U1L7A8</accession>
<evidence type="ECO:0000256" key="1">
    <source>
        <dbReference type="SAM" id="MobiDB-lite"/>
    </source>
</evidence>
<name>A0A4U1L7A8_9SPHN</name>
<feature type="compositionally biased region" description="Pro residues" evidence="1">
    <location>
        <begin position="22"/>
        <end position="42"/>
    </location>
</feature>
<dbReference type="Proteomes" id="UP000309138">
    <property type="component" value="Unassembled WGS sequence"/>
</dbReference>
<dbReference type="OrthoDB" id="7388088at2"/>
<feature type="compositionally biased region" description="Basic and acidic residues" evidence="1">
    <location>
        <begin position="1"/>
        <end position="10"/>
    </location>
</feature>
<gene>
    <name evidence="2" type="ORF">FBR43_10315</name>
</gene>
<keyword evidence="3" id="KW-1185">Reference proteome</keyword>
<protein>
    <submittedName>
        <fullName evidence="2">Uncharacterized protein</fullName>
    </submittedName>
</protein>
<feature type="compositionally biased region" description="Pro residues" evidence="1">
    <location>
        <begin position="50"/>
        <end position="68"/>
    </location>
</feature>
<dbReference type="EMBL" id="SWKR01000002">
    <property type="protein sequence ID" value="TKD52225.1"/>
    <property type="molecule type" value="Genomic_DNA"/>
</dbReference>
<evidence type="ECO:0000313" key="2">
    <source>
        <dbReference type="EMBL" id="TKD52225.1"/>
    </source>
</evidence>
<sequence>MLAAQERDAPESLLPPGFGDPAPAPAPAPAERPDAPAQPRPGAPLTVQPLPAPGPAPSPTPTPTPTPSATPLSAEELLAYELPDYARRSTARVGAIGVDSGGLPANGFGDADGVWLSRLMRHVDAPIASRWLSIALRRMLLSRLDTPARVNGADFAAERAWLLLRMGEAVAARNVVQGVDVENHTPKLYQVAMQVALATGDPAALCPLESLGRPTSPERGWVLAEAMCAGLAGEPRRAAQLADAARRARVARGIDFLLAEKVLGAGAQGRRAVTIEWDDVEQLTAWRYGLAMATGVEIPDRLIETVGPHVPAWTAQMPIVPAFRRLPAAERAAALGVLSNLALVDLLGVLETADDATASQASIARDLRLAYTAPNATERLGVLRQLWDEPDTPEGRFARQILTARAAATIVPAAERAEDAPRLVASMLTAGLDRPAARWRDMVAEGSDAWALIALTDPAARAPLSASAVTGYQGAGASQRKAQLFFAGLAGTGRVTESTVSGLAQSLGVAIGAENAWVRAIRQAAEADQPATVLLLAAVGMQASDWSRVAPESLFHITAALTRVGLEGEARMIAAEAVARS</sequence>
<comment type="caution">
    <text evidence="2">The sequence shown here is derived from an EMBL/GenBank/DDBJ whole genome shotgun (WGS) entry which is preliminary data.</text>
</comment>
<evidence type="ECO:0000313" key="3">
    <source>
        <dbReference type="Proteomes" id="UP000309138"/>
    </source>
</evidence>
<proteinExistence type="predicted"/>
<reference evidence="2 3" key="1">
    <citation type="submission" date="2019-04" db="EMBL/GenBank/DDBJ databases">
        <authorList>
            <person name="Yang Y."/>
            <person name="Wei D."/>
        </authorList>
    </citation>
    <scope>NUCLEOTIDE SEQUENCE [LARGE SCALE GENOMIC DNA]</scope>
    <source>
        <strain evidence="2 3">L-1-4w-11</strain>
    </source>
</reference>
<organism evidence="2 3">
    <name type="scientific">Sphingomonas baiyangensis</name>
    <dbReference type="NCBI Taxonomy" id="2572576"/>
    <lineage>
        <taxon>Bacteria</taxon>
        <taxon>Pseudomonadati</taxon>
        <taxon>Pseudomonadota</taxon>
        <taxon>Alphaproteobacteria</taxon>
        <taxon>Sphingomonadales</taxon>
        <taxon>Sphingomonadaceae</taxon>
        <taxon>Sphingomonas</taxon>
    </lineage>
</organism>
<feature type="region of interest" description="Disordered" evidence="1">
    <location>
        <begin position="1"/>
        <end position="70"/>
    </location>
</feature>
<dbReference type="AlphaFoldDB" id="A0A4U1L7A8"/>